<name>A0A2D2DEY6_9BURK</name>
<gene>
    <name evidence="1" type="ORF">CR152_02700</name>
</gene>
<protein>
    <submittedName>
        <fullName evidence="1">Uncharacterized protein</fullName>
    </submittedName>
</protein>
<evidence type="ECO:0000313" key="2">
    <source>
        <dbReference type="Proteomes" id="UP000229897"/>
    </source>
</evidence>
<keyword evidence="2" id="KW-1185">Reference proteome</keyword>
<dbReference type="KEGG" id="mass:CR152_02700"/>
<proteinExistence type="predicted"/>
<sequence>MLVGIRRWQRTACIKRGGEGTVTLEPGGAGALQGGQNSNLQRRQQTAGKQRQAARCALRRHLLLRRCFHGKSLWSLLRLVLLLSQ</sequence>
<organism evidence="1 2">
    <name type="scientific">Massilia violaceinigra</name>
    <dbReference type="NCBI Taxonomy" id="2045208"/>
    <lineage>
        <taxon>Bacteria</taxon>
        <taxon>Pseudomonadati</taxon>
        <taxon>Pseudomonadota</taxon>
        <taxon>Betaproteobacteria</taxon>
        <taxon>Burkholderiales</taxon>
        <taxon>Oxalobacteraceae</taxon>
        <taxon>Telluria group</taxon>
        <taxon>Massilia</taxon>
    </lineage>
</organism>
<evidence type="ECO:0000313" key="1">
    <source>
        <dbReference type="EMBL" id="ATQ73537.1"/>
    </source>
</evidence>
<dbReference type="EMBL" id="CP024608">
    <property type="protein sequence ID" value="ATQ73537.1"/>
    <property type="molecule type" value="Genomic_DNA"/>
</dbReference>
<dbReference type="Proteomes" id="UP000229897">
    <property type="component" value="Chromosome"/>
</dbReference>
<dbReference type="AlphaFoldDB" id="A0A2D2DEY6"/>
<reference evidence="1" key="1">
    <citation type="submission" date="2017-10" db="EMBL/GenBank/DDBJ databases">
        <title>Massilia psychrophilum sp. nov., a novel purple-pigmented bacterium isolated from Tianshan glacier, Xinjiang Municipality, China.</title>
        <authorList>
            <person name="Wang H."/>
        </authorList>
    </citation>
    <scope>NUCLEOTIDE SEQUENCE [LARGE SCALE GENOMIC DNA]</scope>
    <source>
        <strain evidence="1">B2</strain>
    </source>
</reference>
<accession>A0A2D2DEY6</accession>